<feature type="region of interest" description="Disordered" evidence="1">
    <location>
        <begin position="53"/>
        <end position="148"/>
    </location>
</feature>
<evidence type="ECO:0000313" key="3">
    <source>
        <dbReference type="Proteomes" id="UP000238274"/>
    </source>
</evidence>
<dbReference type="VEuPathDB" id="FungiDB:PSHT_12203"/>
<organism evidence="2 3">
    <name type="scientific">Puccinia striiformis</name>
    <dbReference type="NCBI Taxonomy" id="27350"/>
    <lineage>
        <taxon>Eukaryota</taxon>
        <taxon>Fungi</taxon>
        <taxon>Dikarya</taxon>
        <taxon>Basidiomycota</taxon>
        <taxon>Pucciniomycotina</taxon>
        <taxon>Pucciniomycetes</taxon>
        <taxon>Pucciniales</taxon>
        <taxon>Pucciniaceae</taxon>
        <taxon>Puccinia</taxon>
    </lineage>
</organism>
<accession>A0A2S4UYB2</accession>
<feature type="compositionally biased region" description="Low complexity" evidence="1">
    <location>
        <begin position="125"/>
        <end position="140"/>
    </location>
</feature>
<evidence type="ECO:0000313" key="2">
    <source>
        <dbReference type="EMBL" id="POW02240.1"/>
    </source>
</evidence>
<evidence type="ECO:0000256" key="1">
    <source>
        <dbReference type="SAM" id="MobiDB-lite"/>
    </source>
</evidence>
<dbReference type="AlphaFoldDB" id="A0A2S4UYB2"/>
<reference evidence="3" key="2">
    <citation type="journal article" date="2018" name="BMC Genomics">
        <title>Genomic insights into host adaptation between the wheat stripe rust pathogen (Puccinia striiformis f. sp. tritici) and the barley stripe rust pathogen (Puccinia striiformis f. sp. hordei).</title>
        <authorList>
            <person name="Xia C."/>
            <person name="Wang M."/>
            <person name="Yin C."/>
            <person name="Cornejo O.E."/>
            <person name="Hulbert S.H."/>
            <person name="Chen X."/>
        </authorList>
    </citation>
    <scope>NUCLEOTIDE SEQUENCE [LARGE SCALE GENOMIC DNA]</scope>
    <source>
        <strain evidence="3">93TX-2</strain>
    </source>
</reference>
<gene>
    <name evidence="2" type="ORF">PSHT_12203</name>
</gene>
<proteinExistence type="predicted"/>
<reference evidence="3" key="3">
    <citation type="journal article" date="2018" name="Mol. Plant Microbe Interact.">
        <title>Genome sequence resources for the wheat stripe rust pathogen (Puccinia striiformis f. sp. tritici) and the barley stripe rust pathogen (Puccinia striiformis f. sp. hordei).</title>
        <authorList>
            <person name="Xia C."/>
            <person name="Wang M."/>
            <person name="Yin C."/>
            <person name="Cornejo O.E."/>
            <person name="Hulbert S.H."/>
            <person name="Chen X."/>
        </authorList>
    </citation>
    <scope>NUCLEOTIDE SEQUENCE [LARGE SCALE GENOMIC DNA]</scope>
    <source>
        <strain evidence="3">93TX-2</strain>
    </source>
</reference>
<feature type="compositionally biased region" description="Polar residues" evidence="1">
    <location>
        <begin position="54"/>
        <end position="71"/>
    </location>
</feature>
<dbReference type="VEuPathDB" id="FungiDB:PSTT_13316"/>
<name>A0A2S4UYB2_9BASI</name>
<dbReference type="Proteomes" id="UP000238274">
    <property type="component" value="Unassembled WGS sequence"/>
</dbReference>
<sequence>MDVEFNPRASFVTKAILIDFLRLNEHTIYLPSSLNKHQLIQLVDDQRQRIRLNRTPTVNETRTSPLRSTTPLRPVPGGTRTSPRRRSTPHSSPALAINLPPRAPGSDAGLQGRRGSDNPPGINQAATSPSPASAALTPSTGHASSTPTDPVVSILVAADPQNPGGPATLVNRELNLENIRESNGRVVEPILDSSHMTTINDHPLSDTSQDFNDNDSAQWSVIDAFEPFSKTETIADTFKIIGFPDDHSATRNTGFKSPGSYPAFLHETQQLPGAFPLDRAETLTTYPPLKLPTDVCFIPSHDITPASSQGMLITIHSTLLHGTHGSFSSEVATRASKCLADFVNKTLLKLRHLSIVNKPDKRTPPHTIDGRTEFPAINSVNSKVGESGGTP</sequence>
<reference evidence="2 3" key="1">
    <citation type="submission" date="2017-12" db="EMBL/GenBank/DDBJ databases">
        <title>Gene loss provides genomic basis for host adaptation in cereal stripe rust fungi.</title>
        <authorList>
            <person name="Xia C."/>
        </authorList>
    </citation>
    <scope>NUCLEOTIDE SEQUENCE [LARGE SCALE GENOMIC DNA]</scope>
    <source>
        <strain evidence="2 3">93TX-2</strain>
    </source>
</reference>
<dbReference type="VEuPathDB" id="FungiDB:PSTT_13325"/>
<keyword evidence="3" id="KW-1185">Reference proteome</keyword>
<dbReference type="EMBL" id="PKSM01000218">
    <property type="protein sequence ID" value="POW02240.1"/>
    <property type="molecule type" value="Genomic_DNA"/>
</dbReference>
<comment type="caution">
    <text evidence="2">The sequence shown here is derived from an EMBL/GenBank/DDBJ whole genome shotgun (WGS) entry which is preliminary data.</text>
</comment>
<protein>
    <submittedName>
        <fullName evidence="2">Uncharacterized protein</fullName>
    </submittedName>
</protein>